<protein>
    <submittedName>
        <fullName evidence="1">Uncharacterized protein</fullName>
    </submittedName>
</protein>
<organism evidence="1 2">
    <name type="scientific">Candidatus Methylacidithermus pantelleriae</name>
    <dbReference type="NCBI Taxonomy" id="2744239"/>
    <lineage>
        <taxon>Bacteria</taxon>
        <taxon>Pseudomonadati</taxon>
        <taxon>Verrucomicrobiota</taxon>
        <taxon>Methylacidiphilae</taxon>
        <taxon>Methylacidiphilales</taxon>
        <taxon>Methylacidiphilaceae</taxon>
        <taxon>Candidatus Methylacidithermus</taxon>
    </lineage>
</organism>
<dbReference type="EMBL" id="CAJNOB010000035">
    <property type="protein sequence ID" value="CAF0701674.1"/>
    <property type="molecule type" value="Genomic_DNA"/>
</dbReference>
<accession>A0A8J2BNE9</accession>
<proteinExistence type="predicted"/>
<dbReference type="Proteomes" id="UP000663859">
    <property type="component" value="Unassembled WGS sequence"/>
</dbReference>
<name>A0A8J2BNE9_9BACT</name>
<sequence>MHVTLAWLRYDRFPRDLYELKVQAEQIASSGIVELSRAGQKRKYGILDRSRMTAPDCRRPRASCFSHGELDHLRGVPNS</sequence>
<keyword evidence="2" id="KW-1185">Reference proteome</keyword>
<evidence type="ECO:0000313" key="1">
    <source>
        <dbReference type="EMBL" id="CAF0701674.1"/>
    </source>
</evidence>
<reference evidence="1" key="1">
    <citation type="submission" date="2021-02" db="EMBL/GenBank/DDBJ databases">
        <authorList>
            <person name="Cremers G."/>
            <person name="Picone N."/>
        </authorList>
    </citation>
    <scope>NUCLEOTIDE SEQUENCE</scope>
    <source>
        <strain evidence="1">PQ17</strain>
    </source>
</reference>
<dbReference type="AlphaFoldDB" id="A0A8J2BNE9"/>
<comment type="caution">
    <text evidence="1">The sequence shown here is derived from an EMBL/GenBank/DDBJ whole genome shotgun (WGS) entry which is preliminary data.</text>
</comment>
<evidence type="ECO:0000313" key="2">
    <source>
        <dbReference type="Proteomes" id="UP000663859"/>
    </source>
</evidence>
<gene>
    <name evidence="1" type="ORF">MPNT_400009</name>
</gene>